<proteinExistence type="predicted"/>
<gene>
    <name evidence="2" type="ORF">CI109_100202</name>
</gene>
<dbReference type="EMBL" id="CP144051">
    <property type="protein sequence ID" value="WWD15779.1"/>
    <property type="molecule type" value="Genomic_DNA"/>
</dbReference>
<dbReference type="Proteomes" id="UP000322225">
    <property type="component" value="Chromosome 1"/>
</dbReference>
<name>A0A5M6BSR9_9TREE</name>
<feature type="region of interest" description="Disordered" evidence="1">
    <location>
        <begin position="160"/>
        <end position="179"/>
    </location>
</feature>
<feature type="compositionally biased region" description="Low complexity" evidence="1">
    <location>
        <begin position="259"/>
        <end position="268"/>
    </location>
</feature>
<feature type="region of interest" description="Disordered" evidence="1">
    <location>
        <begin position="186"/>
        <end position="268"/>
    </location>
</feature>
<reference evidence="2" key="1">
    <citation type="submission" date="2017-08" db="EMBL/GenBank/DDBJ databases">
        <authorList>
            <person name="Cuomo C."/>
            <person name="Billmyre B."/>
            <person name="Heitman J."/>
        </authorList>
    </citation>
    <scope>NUCLEOTIDE SEQUENCE</scope>
    <source>
        <strain evidence="2">CBS 12478</strain>
    </source>
</reference>
<feature type="compositionally biased region" description="Basic and acidic residues" evidence="1">
    <location>
        <begin position="186"/>
        <end position="217"/>
    </location>
</feature>
<dbReference type="GeneID" id="43591092"/>
<evidence type="ECO:0000313" key="2">
    <source>
        <dbReference type="EMBL" id="WWD15779.1"/>
    </source>
</evidence>
<accession>A0A5M6BSR9</accession>
<dbReference type="AlphaFoldDB" id="A0A5M6BSR9"/>
<organism evidence="2 3">
    <name type="scientific">Kwoniella shandongensis</name>
    <dbReference type="NCBI Taxonomy" id="1734106"/>
    <lineage>
        <taxon>Eukaryota</taxon>
        <taxon>Fungi</taxon>
        <taxon>Dikarya</taxon>
        <taxon>Basidiomycota</taxon>
        <taxon>Agaricomycotina</taxon>
        <taxon>Tremellomycetes</taxon>
        <taxon>Tremellales</taxon>
        <taxon>Cryptococcaceae</taxon>
        <taxon>Kwoniella</taxon>
    </lineage>
</organism>
<dbReference type="OrthoDB" id="2563916at2759"/>
<sequence>MGSTFSSFAWESPAGGSFRLYSRFYDIYELHEWSPVAVHERIIDHPTFRKVGQCLVFVELKSNGTHEIEFRKESAWTRKEIMYLDKTLASLPAPYHWWGYVVIRPHLRKVMAQDRSPSAKLQVPTIMKALVSTTVPEASAPKVAKPKEIVVTKATEEIAPKETSGQIPSSPVKEKKVKIVEQEREKVQIVEDKKEKSDKGSDVEKSEITEKQKKNGAEEEQGGTKADGAPGEKGDEPPAASEEKDDASGKKKNRKKSKSGNAGAEPAA</sequence>
<evidence type="ECO:0000313" key="3">
    <source>
        <dbReference type="Proteomes" id="UP000322225"/>
    </source>
</evidence>
<dbReference type="KEGG" id="ksn:43591092"/>
<reference evidence="2" key="2">
    <citation type="submission" date="2024-01" db="EMBL/GenBank/DDBJ databases">
        <title>Comparative genomics of Cryptococcus and Kwoniella reveals pathogenesis evolution and contrasting modes of karyotype evolution via chromosome fusion or intercentromeric recombination.</title>
        <authorList>
            <person name="Coelho M.A."/>
            <person name="David-Palma M."/>
            <person name="Shea T."/>
            <person name="Bowers K."/>
            <person name="McGinley-Smith S."/>
            <person name="Mohammad A.W."/>
            <person name="Gnirke A."/>
            <person name="Yurkov A.M."/>
            <person name="Nowrousian M."/>
            <person name="Sun S."/>
            <person name="Cuomo C.A."/>
            <person name="Heitman J."/>
        </authorList>
    </citation>
    <scope>NUCLEOTIDE SEQUENCE</scope>
    <source>
        <strain evidence="2">CBS 12478</strain>
    </source>
</reference>
<keyword evidence="3" id="KW-1185">Reference proteome</keyword>
<evidence type="ECO:0000256" key="1">
    <source>
        <dbReference type="SAM" id="MobiDB-lite"/>
    </source>
</evidence>
<dbReference type="RefSeq" id="XP_031858846.1">
    <property type="nucleotide sequence ID" value="XM_032006927.1"/>
</dbReference>
<protein>
    <submittedName>
        <fullName evidence="2">Uncharacterized protein</fullName>
    </submittedName>
</protein>